<gene>
    <name evidence="1" type="ORF">SAMN06296008_10635</name>
</gene>
<evidence type="ECO:0000313" key="2">
    <source>
        <dbReference type="Proteomes" id="UP000192708"/>
    </source>
</evidence>
<dbReference type="STRING" id="1938817.SAMN06296008_10635"/>
<dbReference type="RefSeq" id="WP_143736122.1">
    <property type="nucleotide sequence ID" value="NZ_FWXJ01000006.1"/>
</dbReference>
<organism evidence="1 2">
    <name type="scientific">Polynucleobacter kasalickyi</name>
    <dbReference type="NCBI Taxonomy" id="1938817"/>
    <lineage>
        <taxon>Bacteria</taxon>
        <taxon>Pseudomonadati</taxon>
        <taxon>Pseudomonadota</taxon>
        <taxon>Betaproteobacteria</taxon>
        <taxon>Burkholderiales</taxon>
        <taxon>Burkholderiaceae</taxon>
        <taxon>Polynucleobacter</taxon>
    </lineage>
</organism>
<dbReference type="AlphaFoldDB" id="A0A1W1ZN70"/>
<proteinExistence type="predicted"/>
<accession>A0A1W1ZN70</accession>
<reference evidence="1 2" key="1">
    <citation type="submission" date="2017-04" db="EMBL/GenBank/DDBJ databases">
        <authorList>
            <person name="Afonso C.L."/>
            <person name="Miller P.J."/>
            <person name="Scott M.A."/>
            <person name="Spackman E."/>
            <person name="Goraichik I."/>
            <person name="Dimitrov K.M."/>
            <person name="Suarez D.L."/>
            <person name="Swayne D.E."/>
        </authorList>
    </citation>
    <scope>NUCLEOTIDE SEQUENCE [LARGE SCALE GENOMIC DNA]</scope>
    <source>
        <strain evidence="1 2">VK13</strain>
    </source>
</reference>
<evidence type="ECO:0000313" key="1">
    <source>
        <dbReference type="EMBL" id="SMC49869.1"/>
    </source>
</evidence>
<dbReference type="InterPro" id="IPR008318">
    <property type="entry name" value="UCP030820"/>
</dbReference>
<name>A0A1W1ZN70_9BURK</name>
<dbReference type="PIRSF" id="PIRSF030820">
    <property type="entry name" value="UCP030820"/>
    <property type="match status" value="1"/>
</dbReference>
<keyword evidence="2" id="KW-1185">Reference proteome</keyword>
<dbReference type="Pfam" id="PF06073">
    <property type="entry name" value="DUF934"/>
    <property type="match status" value="1"/>
</dbReference>
<dbReference type="OrthoDB" id="9800421at2"/>
<dbReference type="EMBL" id="FWXJ01000006">
    <property type="protein sequence ID" value="SMC49869.1"/>
    <property type="molecule type" value="Genomic_DNA"/>
</dbReference>
<sequence length="180" mass="20757">MHKIISYLKNTTPAIQEDDWQVIRKDNEAVTSGLPEGRVIVPFTWWLTEYQNPQWAERIHAGEIGVWFGVEDDVQVQADVIRKSLTHWPLIAVDFPIYRDGRGFSTAAILRKRFAWDKEIRAIGDVLVDQLTQMARVGFDSFELRADQSIEVGLAQFAIYHVTMQNDWRNSRSQLKIVAA</sequence>
<dbReference type="Proteomes" id="UP000192708">
    <property type="component" value="Unassembled WGS sequence"/>
</dbReference>
<protein>
    <submittedName>
        <fullName evidence="1">Uncharacterized conserved protein, DUF934 family</fullName>
    </submittedName>
</protein>